<dbReference type="AlphaFoldDB" id="A0A3M7TFZ8"/>
<name>A0A3M7TFZ8_9FLAO</name>
<organism evidence="1 2">
    <name type="scientific">Chryseobacterium nematophagum</name>
    <dbReference type="NCBI Taxonomy" id="2305228"/>
    <lineage>
        <taxon>Bacteria</taxon>
        <taxon>Pseudomonadati</taxon>
        <taxon>Bacteroidota</taxon>
        <taxon>Flavobacteriia</taxon>
        <taxon>Flavobacteriales</taxon>
        <taxon>Weeksellaceae</taxon>
        <taxon>Chryseobacterium group</taxon>
        <taxon>Chryseobacterium</taxon>
    </lineage>
</organism>
<reference evidence="1 2" key="1">
    <citation type="submission" date="2018-08" db="EMBL/GenBank/DDBJ databases">
        <title>Chryseobacterium nematophagum: a novel matrix digesting pathogen of nematodes.</title>
        <authorList>
            <person name="Page A."/>
            <person name="Roberts M."/>
            <person name="Felix M.-A."/>
            <person name="Weir W."/>
        </authorList>
    </citation>
    <scope>NUCLEOTIDE SEQUENCE [LARGE SCALE GENOMIC DNA]</scope>
    <source>
        <strain evidence="1 2">JUb129</strain>
    </source>
</reference>
<sequence length="100" mass="11700">MDRKKIVQILRCDHFTEVANNGIGFEEGATIYAKEIKENIFLLFIISKEIHSENIKALIANFDSFKSIGIREPKQIMFYLFITSNQDLHYFGKHLQSFEI</sequence>
<proteinExistence type="predicted"/>
<dbReference type="Proteomes" id="UP000278775">
    <property type="component" value="Unassembled WGS sequence"/>
</dbReference>
<protein>
    <submittedName>
        <fullName evidence="1">Uncharacterized protein</fullName>
    </submittedName>
</protein>
<accession>A0A3M7TFZ8</accession>
<evidence type="ECO:0000313" key="1">
    <source>
        <dbReference type="EMBL" id="RNA62198.1"/>
    </source>
</evidence>
<dbReference type="EMBL" id="QWIU01000002">
    <property type="protein sequence ID" value="RNA62198.1"/>
    <property type="molecule type" value="Genomic_DNA"/>
</dbReference>
<comment type="caution">
    <text evidence="1">The sequence shown here is derived from an EMBL/GenBank/DDBJ whole genome shotgun (WGS) entry which is preliminary data.</text>
</comment>
<dbReference type="RefSeq" id="WP_122636285.1">
    <property type="nucleotide sequence ID" value="NZ_QWIU01000002.1"/>
</dbReference>
<gene>
    <name evidence="1" type="ORF">D1631_09770</name>
</gene>
<dbReference type="OrthoDB" id="1273088at2"/>
<evidence type="ECO:0000313" key="2">
    <source>
        <dbReference type="Proteomes" id="UP000278775"/>
    </source>
</evidence>